<keyword evidence="1" id="KW-0472">Membrane</keyword>
<sequence length="272" mass="28088">MTKTISFGMWLLLGLAFPGLGLAHVVKVVHGVDKRAWSIRTAIASLAIGAISAVCSVGGTLPCLIATVGSLMITILSGFGNGNSGGNGSGLPTRSLQQRVQHHFPNGSFAYGLQFDELVVGQDHRVTLDGGAFEATATRIESGHVRLSAQVDQQQQQPGGGALLARAARQFFRRGVQARSGDDNPGDTGFVDVLFRDLDIGGTGLRNDGGSSGLAHSVGEAVANTMVNDQAETVCAALINPDTNGEIIATEWFIRANDGSSGSTPSGACDNA</sequence>
<dbReference type="EMBL" id="JAUEDM010000001">
    <property type="protein sequence ID" value="KAK3331422.1"/>
    <property type="molecule type" value="Genomic_DNA"/>
</dbReference>
<dbReference type="AlphaFoldDB" id="A0AAE0IUY6"/>
<accession>A0AAE0IUY6</accession>
<evidence type="ECO:0000256" key="1">
    <source>
        <dbReference type="SAM" id="Phobius"/>
    </source>
</evidence>
<keyword evidence="2" id="KW-0732">Signal</keyword>
<name>A0AAE0IUY6_9PEZI</name>
<organism evidence="3 4">
    <name type="scientific">Apodospora peruviana</name>
    <dbReference type="NCBI Taxonomy" id="516989"/>
    <lineage>
        <taxon>Eukaryota</taxon>
        <taxon>Fungi</taxon>
        <taxon>Dikarya</taxon>
        <taxon>Ascomycota</taxon>
        <taxon>Pezizomycotina</taxon>
        <taxon>Sordariomycetes</taxon>
        <taxon>Sordariomycetidae</taxon>
        <taxon>Sordariales</taxon>
        <taxon>Lasiosphaeriaceae</taxon>
        <taxon>Apodospora</taxon>
    </lineage>
</organism>
<proteinExistence type="predicted"/>
<keyword evidence="1" id="KW-0812">Transmembrane</keyword>
<feature type="signal peptide" evidence="2">
    <location>
        <begin position="1"/>
        <end position="23"/>
    </location>
</feature>
<feature type="chain" id="PRO_5041920774" evidence="2">
    <location>
        <begin position="24"/>
        <end position="272"/>
    </location>
</feature>
<reference evidence="3" key="1">
    <citation type="journal article" date="2023" name="Mol. Phylogenet. Evol.">
        <title>Genome-scale phylogeny and comparative genomics of the fungal order Sordariales.</title>
        <authorList>
            <person name="Hensen N."/>
            <person name="Bonometti L."/>
            <person name="Westerberg I."/>
            <person name="Brannstrom I.O."/>
            <person name="Guillou S."/>
            <person name="Cros-Aarteil S."/>
            <person name="Calhoun S."/>
            <person name="Haridas S."/>
            <person name="Kuo A."/>
            <person name="Mondo S."/>
            <person name="Pangilinan J."/>
            <person name="Riley R."/>
            <person name="LaButti K."/>
            <person name="Andreopoulos B."/>
            <person name="Lipzen A."/>
            <person name="Chen C."/>
            <person name="Yan M."/>
            <person name="Daum C."/>
            <person name="Ng V."/>
            <person name="Clum A."/>
            <person name="Steindorff A."/>
            <person name="Ohm R.A."/>
            <person name="Martin F."/>
            <person name="Silar P."/>
            <person name="Natvig D.O."/>
            <person name="Lalanne C."/>
            <person name="Gautier V."/>
            <person name="Ament-Velasquez S.L."/>
            <person name="Kruys A."/>
            <person name="Hutchinson M.I."/>
            <person name="Powell A.J."/>
            <person name="Barry K."/>
            <person name="Miller A.N."/>
            <person name="Grigoriev I.V."/>
            <person name="Debuchy R."/>
            <person name="Gladieux P."/>
            <person name="Hiltunen Thoren M."/>
            <person name="Johannesson H."/>
        </authorList>
    </citation>
    <scope>NUCLEOTIDE SEQUENCE</scope>
    <source>
        <strain evidence="3">CBS 118394</strain>
    </source>
</reference>
<gene>
    <name evidence="3" type="ORF">B0H66DRAFT_528754</name>
</gene>
<comment type="caution">
    <text evidence="3">The sequence shown here is derived from an EMBL/GenBank/DDBJ whole genome shotgun (WGS) entry which is preliminary data.</text>
</comment>
<evidence type="ECO:0000256" key="2">
    <source>
        <dbReference type="SAM" id="SignalP"/>
    </source>
</evidence>
<protein>
    <submittedName>
        <fullName evidence="3">Uncharacterized protein</fullName>
    </submittedName>
</protein>
<feature type="transmembrane region" description="Helical" evidence="1">
    <location>
        <begin position="39"/>
        <end position="65"/>
    </location>
</feature>
<reference evidence="3" key="2">
    <citation type="submission" date="2023-06" db="EMBL/GenBank/DDBJ databases">
        <authorList>
            <consortium name="Lawrence Berkeley National Laboratory"/>
            <person name="Haridas S."/>
            <person name="Hensen N."/>
            <person name="Bonometti L."/>
            <person name="Westerberg I."/>
            <person name="Brannstrom I.O."/>
            <person name="Guillou S."/>
            <person name="Cros-Aarteil S."/>
            <person name="Calhoun S."/>
            <person name="Kuo A."/>
            <person name="Mondo S."/>
            <person name="Pangilinan J."/>
            <person name="Riley R."/>
            <person name="Labutti K."/>
            <person name="Andreopoulos B."/>
            <person name="Lipzen A."/>
            <person name="Chen C."/>
            <person name="Yanf M."/>
            <person name="Daum C."/>
            <person name="Ng V."/>
            <person name="Clum A."/>
            <person name="Steindorff A."/>
            <person name="Ohm R."/>
            <person name="Martin F."/>
            <person name="Silar P."/>
            <person name="Natvig D."/>
            <person name="Lalanne C."/>
            <person name="Gautier V."/>
            <person name="Ament-Velasquez S.L."/>
            <person name="Kruys A."/>
            <person name="Hutchinson M.I."/>
            <person name="Powell A.J."/>
            <person name="Barry K."/>
            <person name="Miller A.N."/>
            <person name="Grigoriev I.V."/>
            <person name="Debuchy R."/>
            <person name="Gladieux P."/>
            <person name="Thoren M.H."/>
            <person name="Johannesson H."/>
        </authorList>
    </citation>
    <scope>NUCLEOTIDE SEQUENCE</scope>
    <source>
        <strain evidence="3">CBS 118394</strain>
    </source>
</reference>
<keyword evidence="1" id="KW-1133">Transmembrane helix</keyword>
<keyword evidence="4" id="KW-1185">Reference proteome</keyword>
<dbReference type="Proteomes" id="UP001283341">
    <property type="component" value="Unassembled WGS sequence"/>
</dbReference>
<evidence type="ECO:0000313" key="4">
    <source>
        <dbReference type="Proteomes" id="UP001283341"/>
    </source>
</evidence>
<evidence type="ECO:0000313" key="3">
    <source>
        <dbReference type="EMBL" id="KAK3331422.1"/>
    </source>
</evidence>